<evidence type="ECO:0000256" key="1">
    <source>
        <dbReference type="SAM" id="SignalP"/>
    </source>
</evidence>
<keyword evidence="1" id="KW-0732">Signal</keyword>
<protein>
    <submittedName>
        <fullName evidence="2">Uncharacterized protein</fullName>
    </submittedName>
</protein>
<organism evidence="2 3">
    <name type="scientific">Petrolisthes manimaculis</name>
    <dbReference type="NCBI Taxonomy" id="1843537"/>
    <lineage>
        <taxon>Eukaryota</taxon>
        <taxon>Metazoa</taxon>
        <taxon>Ecdysozoa</taxon>
        <taxon>Arthropoda</taxon>
        <taxon>Crustacea</taxon>
        <taxon>Multicrustacea</taxon>
        <taxon>Malacostraca</taxon>
        <taxon>Eumalacostraca</taxon>
        <taxon>Eucarida</taxon>
        <taxon>Decapoda</taxon>
        <taxon>Pleocyemata</taxon>
        <taxon>Anomura</taxon>
        <taxon>Galatheoidea</taxon>
        <taxon>Porcellanidae</taxon>
        <taxon>Petrolisthes</taxon>
    </lineage>
</organism>
<name>A0AAE1TJD2_9EUCA</name>
<dbReference type="AlphaFoldDB" id="A0AAE1TJD2"/>
<reference evidence="2" key="1">
    <citation type="submission" date="2023-11" db="EMBL/GenBank/DDBJ databases">
        <title>Genome assemblies of two species of porcelain crab, Petrolisthes cinctipes and Petrolisthes manimaculis (Anomura: Porcellanidae).</title>
        <authorList>
            <person name="Angst P."/>
        </authorList>
    </citation>
    <scope>NUCLEOTIDE SEQUENCE</scope>
    <source>
        <strain evidence="2">PB745_02</strain>
        <tissue evidence="2">Gill</tissue>
    </source>
</reference>
<feature type="signal peptide" evidence="1">
    <location>
        <begin position="1"/>
        <end position="26"/>
    </location>
</feature>
<keyword evidence="3" id="KW-1185">Reference proteome</keyword>
<evidence type="ECO:0000313" key="2">
    <source>
        <dbReference type="EMBL" id="KAK4287357.1"/>
    </source>
</evidence>
<sequence>MAITTNNNTTFLLLLMLSSLSVTTLGYQLNCYACTGYNPGFVENQLFNNKHCPTDNFDPEYVATEITSPEDYTPQCFSITVHGEFTLTRRYAVPRIFTVSILQEYLTNATTNSSDASLLLSLLQQNLNPSNTTSHALPINPSLLPSLHQQDINAPRSNIRLDGYLCDTDLCNASPRATTTFCSPSFGLLLLLGVYILT</sequence>
<dbReference type="EMBL" id="JAWZYT010006901">
    <property type="protein sequence ID" value="KAK4287357.1"/>
    <property type="molecule type" value="Genomic_DNA"/>
</dbReference>
<accession>A0AAE1TJD2</accession>
<evidence type="ECO:0000313" key="3">
    <source>
        <dbReference type="Proteomes" id="UP001292094"/>
    </source>
</evidence>
<dbReference type="Proteomes" id="UP001292094">
    <property type="component" value="Unassembled WGS sequence"/>
</dbReference>
<feature type="chain" id="PRO_5042070559" evidence="1">
    <location>
        <begin position="27"/>
        <end position="198"/>
    </location>
</feature>
<gene>
    <name evidence="2" type="ORF">Pmani_039572</name>
</gene>
<comment type="caution">
    <text evidence="2">The sequence shown here is derived from an EMBL/GenBank/DDBJ whole genome shotgun (WGS) entry which is preliminary data.</text>
</comment>
<proteinExistence type="predicted"/>